<evidence type="ECO:0000313" key="2">
    <source>
        <dbReference type="EMBL" id="KAL3689941.1"/>
    </source>
</evidence>
<reference evidence="2 3" key="1">
    <citation type="submission" date="2024-09" db="EMBL/GenBank/DDBJ databases">
        <title>Chromosome-scale assembly of Riccia sorocarpa.</title>
        <authorList>
            <person name="Paukszto L."/>
        </authorList>
    </citation>
    <scope>NUCLEOTIDE SEQUENCE [LARGE SCALE GENOMIC DNA]</scope>
    <source>
        <strain evidence="2">LP-2024</strain>
        <tissue evidence="2">Aerial parts of the thallus</tissue>
    </source>
</reference>
<dbReference type="Proteomes" id="UP001633002">
    <property type="component" value="Unassembled WGS sequence"/>
</dbReference>
<name>A0ABD3HGA8_9MARC</name>
<organism evidence="2 3">
    <name type="scientific">Riccia sorocarpa</name>
    <dbReference type="NCBI Taxonomy" id="122646"/>
    <lineage>
        <taxon>Eukaryota</taxon>
        <taxon>Viridiplantae</taxon>
        <taxon>Streptophyta</taxon>
        <taxon>Embryophyta</taxon>
        <taxon>Marchantiophyta</taxon>
        <taxon>Marchantiopsida</taxon>
        <taxon>Marchantiidae</taxon>
        <taxon>Marchantiales</taxon>
        <taxon>Ricciaceae</taxon>
        <taxon>Riccia</taxon>
    </lineage>
</organism>
<feature type="region of interest" description="Disordered" evidence="1">
    <location>
        <begin position="168"/>
        <end position="194"/>
    </location>
</feature>
<dbReference type="EMBL" id="JBJQOH010000004">
    <property type="protein sequence ID" value="KAL3689941.1"/>
    <property type="molecule type" value="Genomic_DNA"/>
</dbReference>
<proteinExistence type="predicted"/>
<gene>
    <name evidence="2" type="ORF">R1sor_016250</name>
</gene>
<evidence type="ECO:0000313" key="3">
    <source>
        <dbReference type="Proteomes" id="UP001633002"/>
    </source>
</evidence>
<evidence type="ECO:0008006" key="4">
    <source>
        <dbReference type="Google" id="ProtNLM"/>
    </source>
</evidence>
<protein>
    <recommendedName>
        <fullName evidence="4">RHD domain-containing protein</fullName>
    </recommendedName>
</protein>
<dbReference type="InterPro" id="IPR025322">
    <property type="entry name" value="PADRE_dom"/>
</dbReference>
<evidence type="ECO:0000256" key="1">
    <source>
        <dbReference type="SAM" id="MobiDB-lite"/>
    </source>
</evidence>
<dbReference type="AlphaFoldDB" id="A0ABD3HGA8"/>
<dbReference type="Pfam" id="PF14009">
    <property type="entry name" value="PADRE"/>
    <property type="match status" value="1"/>
</dbReference>
<keyword evidence="3" id="KW-1185">Reference proteome</keyword>
<accession>A0ABD3HGA8</accession>
<sequence length="254" mass="28587">MGNRGSRDKQGRKRVRVMLPEGNFLILPCPVVVSEVMVAYPNHMVVHCESPKGRNSRDDSGRSKITIMHPDQELQGGEDYILHLVPPQYRKVVYQTLSQPSPHVGVTKKQPKHRVLRMVSRAGLVAFFPRRDRGRHNQTQSSISSLLDSEAEPQVCVFMGWQPSLQGIPECSPEEEEQEEERGQQAPQQELVLKDPREDYFSSNEKFSYSEMELVAASVSTVGSRTLVSCIEEKTSEIGSREDIHILVCTDSAA</sequence>
<comment type="caution">
    <text evidence="2">The sequence shown here is derived from an EMBL/GenBank/DDBJ whole genome shotgun (WGS) entry which is preliminary data.</text>
</comment>